<protein>
    <recommendedName>
        <fullName evidence="3">Sensory transduction regulator</fullName>
    </recommendedName>
</protein>
<evidence type="ECO:0008006" key="3">
    <source>
        <dbReference type="Google" id="ProtNLM"/>
    </source>
</evidence>
<dbReference type="AlphaFoldDB" id="A0A1G6K4S3"/>
<sequence length="141" mass="16226">MITIEDVRAWLDEKNVPYEVMVDSATGNDVYIIKHHSEAAGIDYMGVIAVPPGRFMMVKVVGADLSKYHPRKCVAVLQQFNGLLNRHHTADSYNYNVEGKNLIIVFWPENTTTDSIQHYLDFGFDRLDFMYRNLEKLEIAD</sequence>
<proteinExistence type="predicted"/>
<name>A0A1G6K4S3_9FIRM</name>
<evidence type="ECO:0000313" key="2">
    <source>
        <dbReference type="Proteomes" id="UP000198943"/>
    </source>
</evidence>
<keyword evidence="2" id="KW-1185">Reference proteome</keyword>
<dbReference type="Proteomes" id="UP000198943">
    <property type="component" value="Unassembled WGS sequence"/>
</dbReference>
<accession>A0A1G6K4S3</accession>
<gene>
    <name evidence="1" type="ORF">SAMN04487864_10463</name>
</gene>
<reference evidence="2" key="1">
    <citation type="submission" date="2016-10" db="EMBL/GenBank/DDBJ databases">
        <authorList>
            <person name="Varghese N."/>
            <person name="Submissions S."/>
        </authorList>
    </citation>
    <scope>NUCLEOTIDE SEQUENCE [LARGE SCALE GENOMIC DNA]</scope>
    <source>
        <strain evidence="2">DSM 11005</strain>
    </source>
</reference>
<organism evidence="1 2">
    <name type="scientific">Succiniclasticum ruminis</name>
    <dbReference type="NCBI Taxonomy" id="40841"/>
    <lineage>
        <taxon>Bacteria</taxon>
        <taxon>Bacillati</taxon>
        <taxon>Bacillota</taxon>
        <taxon>Negativicutes</taxon>
        <taxon>Acidaminococcales</taxon>
        <taxon>Acidaminococcaceae</taxon>
        <taxon>Succiniclasticum</taxon>
    </lineage>
</organism>
<dbReference type="RefSeq" id="WP_093729763.1">
    <property type="nucleotide sequence ID" value="NZ_FMYW01000004.1"/>
</dbReference>
<evidence type="ECO:0000313" key="1">
    <source>
        <dbReference type="EMBL" id="SDC26000.1"/>
    </source>
</evidence>
<dbReference type="OrthoDB" id="9825095at2"/>
<dbReference type="EMBL" id="FMYW01000004">
    <property type="protein sequence ID" value="SDC26000.1"/>
    <property type="molecule type" value="Genomic_DNA"/>
</dbReference>